<evidence type="ECO:0000313" key="2">
    <source>
        <dbReference type="Proteomes" id="UP000717996"/>
    </source>
</evidence>
<comment type="caution">
    <text evidence="1">The sequence shown here is derived from an EMBL/GenBank/DDBJ whole genome shotgun (WGS) entry which is preliminary data.</text>
</comment>
<evidence type="ECO:0000313" key="1">
    <source>
        <dbReference type="EMBL" id="KAG1536150.1"/>
    </source>
</evidence>
<dbReference type="AlphaFoldDB" id="A0A9P6Y0S2"/>
<dbReference type="Proteomes" id="UP000717996">
    <property type="component" value="Unassembled WGS sequence"/>
</dbReference>
<dbReference type="EMBL" id="JAANIT010002538">
    <property type="protein sequence ID" value="KAG1536150.1"/>
    <property type="molecule type" value="Genomic_DNA"/>
</dbReference>
<proteinExistence type="predicted"/>
<organism evidence="1 2">
    <name type="scientific">Rhizopus oryzae</name>
    <name type="common">Mucormycosis agent</name>
    <name type="synonym">Rhizopus arrhizus var. delemar</name>
    <dbReference type="NCBI Taxonomy" id="64495"/>
    <lineage>
        <taxon>Eukaryota</taxon>
        <taxon>Fungi</taxon>
        <taxon>Fungi incertae sedis</taxon>
        <taxon>Mucoromycota</taxon>
        <taxon>Mucoromycotina</taxon>
        <taxon>Mucoromycetes</taxon>
        <taxon>Mucorales</taxon>
        <taxon>Mucorineae</taxon>
        <taxon>Rhizopodaceae</taxon>
        <taxon>Rhizopus</taxon>
    </lineage>
</organism>
<reference evidence="1" key="1">
    <citation type="journal article" date="2020" name="Microb. Genom.">
        <title>Genetic diversity of clinical and environmental Mucorales isolates obtained from an investigation of mucormycosis cases among solid organ transplant recipients.</title>
        <authorList>
            <person name="Nguyen M.H."/>
            <person name="Kaul D."/>
            <person name="Muto C."/>
            <person name="Cheng S.J."/>
            <person name="Richter R.A."/>
            <person name="Bruno V.M."/>
            <person name="Liu G."/>
            <person name="Beyhan S."/>
            <person name="Sundermann A.J."/>
            <person name="Mounaud S."/>
            <person name="Pasculle A.W."/>
            <person name="Nierman W.C."/>
            <person name="Driscoll E."/>
            <person name="Cumbie R."/>
            <person name="Clancy C.J."/>
            <person name="Dupont C.L."/>
        </authorList>
    </citation>
    <scope>NUCLEOTIDE SEQUENCE</scope>
    <source>
        <strain evidence="1">GL16</strain>
    </source>
</reference>
<name>A0A9P6Y0S2_RHIOR</name>
<sequence>MERNLSTIHQTKKIATGMNVNQSQETQCSWWRPFALSQKDYPSTKDYMKAMLASYFSKLYHYEGYNVVIEALDQWLEYCEELLGGREFINYGEPNDALTRWNCIVSVANSLRNETVEQSVSILDIPNNKDNVPIMEPTTIKTANNVEETNNIDASTYEEWQWMEIQDSIETAKHEIKSIYKEFHNWVQLEKEVKRHKQRLARMFSKEVTKWSHLNFDEPHTDRSSVEEYVTTKHAQLKQMLPNQRIYPTLMRHVKGNDSWGKLDQKSKTFGDELSLYGGICSTTTVENSIVGATNLV</sequence>
<gene>
    <name evidence="1" type="ORF">G6F51_011126</name>
</gene>
<accession>A0A9P6Y0S2</accession>
<protein>
    <submittedName>
        <fullName evidence="1">Uncharacterized protein</fullName>
    </submittedName>
</protein>